<feature type="transmembrane region" description="Helical" evidence="1">
    <location>
        <begin position="36"/>
        <end position="59"/>
    </location>
</feature>
<feature type="transmembrane region" description="Helical" evidence="1">
    <location>
        <begin position="124"/>
        <end position="150"/>
    </location>
</feature>
<reference evidence="3 4" key="2">
    <citation type="submission" date="2024-07" db="EMBL/GenBank/DDBJ databases">
        <authorList>
            <person name="Akdeniz Z."/>
        </authorList>
    </citation>
    <scope>NUCLEOTIDE SEQUENCE [LARGE SCALE GENOMIC DNA]</scope>
</reference>
<evidence type="ECO:0000313" key="3">
    <source>
        <dbReference type="EMBL" id="CAL6074987.1"/>
    </source>
</evidence>
<keyword evidence="1" id="KW-1133">Transmembrane helix</keyword>
<sequence>MQIESFNVVSSFLLLFAYCGRQVLNNSIPCNFGRPSSFSTFGVEFSFLTLISFLIIVALSNEDIVEYPLFMRLPLSLSRNIFSIFQQVTSNSFQQRFISAFALCNSILDKETCKMLSNCELLKLFQSTTGTICTIFVLLILFASSSALLLA</sequence>
<name>A0AA86Q7R5_9EUKA</name>
<keyword evidence="1" id="KW-0472">Membrane</keyword>
<dbReference type="EMBL" id="CAXDID020000311">
    <property type="protein sequence ID" value="CAL6074987.1"/>
    <property type="molecule type" value="Genomic_DNA"/>
</dbReference>
<comment type="caution">
    <text evidence="2">The sequence shown here is derived from an EMBL/GenBank/DDBJ whole genome shotgun (WGS) entry which is preliminary data.</text>
</comment>
<organism evidence="2">
    <name type="scientific">Hexamita inflata</name>
    <dbReference type="NCBI Taxonomy" id="28002"/>
    <lineage>
        <taxon>Eukaryota</taxon>
        <taxon>Metamonada</taxon>
        <taxon>Diplomonadida</taxon>
        <taxon>Hexamitidae</taxon>
        <taxon>Hexamitinae</taxon>
        <taxon>Hexamita</taxon>
    </lineage>
</organism>
<proteinExistence type="predicted"/>
<reference evidence="2" key="1">
    <citation type="submission" date="2023-06" db="EMBL/GenBank/DDBJ databases">
        <authorList>
            <person name="Kurt Z."/>
        </authorList>
    </citation>
    <scope>NUCLEOTIDE SEQUENCE</scope>
</reference>
<dbReference type="AlphaFoldDB" id="A0AA86Q7R5"/>
<dbReference type="Proteomes" id="UP001642409">
    <property type="component" value="Unassembled WGS sequence"/>
</dbReference>
<evidence type="ECO:0000313" key="4">
    <source>
        <dbReference type="Proteomes" id="UP001642409"/>
    </source>
</evidence>
<keyword evidence="1" id="KW-0812">Transmembrane</keyword>
<evidence type="ECO:0000313" key="2">
    <source>
        <dbReference type="EMBL" id="CAI9947702.1"/>
    </source>
</evidence>
<gene>
    <name evidence="2" type="ORF">HINF_LOCUS35347</name>
    <name evidence="3" type="ORF">HINF_LOCUS56988</name>
</gene>
<feature type="transmembrane region" description="Helical" evidence="1">
    <location>
        <begin position="6"/>
        <end position="24"/>
    </location>
</feature>
<protein>
    <submittedName>
        <fullName evidence="3">Hypothetical_protein</fullName>
    </submittedName>
</protein>
<dbReference type="EMBL" id="CATOUU010000779">
    <property type="protein sequence ID" value="CAI9947702.1"/>
    <property type="molecule type" value="Genomic_DNA"/>
</dbReference>
<keyword evidence="4" id="KW-1185">Reference proteome</keyword>
<evidence type="ECO:0000256" key="1">
    <source>
        <dbReference type="SAM" id="Phobius"/>
    </source>
</evidence>
<accession>A0AA86Q7R5</accession>